<organism evidence="1 2">
    <name type="scientific">Romanomermis culicivorax</name>
    <name type="common">Nematode worm</name>
    <dbReference type="NCBI Taxonomy" id="13658"/>
    <lineage>
        <taxon>Eukaryota</taxon>
        <taxon>Metazoa</taxon>
        <taxon>Ecdysozoa</taxon>
        <taxon>Nematoda</taxon>
        <taxon>Enoplea</taxon>
        <taxon>Dorylaimia</taxon>
        <taxon>Mermithida</taxon>
        <taxon>Mermithoidea</taxon>
        <taxon>Mermithidae</taxon>
        <taxon>Romanomermis</taxon>
    </lineage>
</organism>
<protein>
    <submittedName>
        <fullName evidence="2">Uncharacterized protein</fullName>
    </submittedName>
</protein>
<keyword evidence="1" id="KW-1185">Reference proteome</keyword>
<dbReference type="AlphaFoldDB" id="A0A915K2E2"/>
<accession>A0A915K2E2</accession>
<proteinExistence type="predicted"/>
<dbReference type="Proteomes" id="UP000887565">
    <property type="component" value="Unplaced"/>
</dbReference>
<evidence type="ECO:0000313" key="1">
    <source>
        <dbReference type="Proteomes" id="UP000887565"/>
    </source>
</evidence>
<reference evidence="2" key="1">
    <citation type="submission" date="2022-11" db="UniProtKB">
        <authorList>
            <consortium name="WormBaseParasite"/>
        </authorList>
    </citation>
    <scope>IDENTIFICATION</scope>
</reference>
<dbReference type="WBParaSite" id="nRc.2.0.1.t32375-RA">
    <property type="protein sequence ID" value="nRc.2.0.1.t32375-RA"/>
    <property type="gene ID" value="nRc.2.0.1.g32375"/>
</dbReference>
<sequence length="64" mass="7313">MDTSGTDDPQQFLHLLHISIIFIMKPIYEDITLDKDDIPIKILEDITSDEDALVAYEAFEDITS</sequence>
<evidence type="ECO:0000313" key="2">
    <source>
        <dbReference type="WBParaSite" id="nRc.2.0.1.t32375-RA"/>
    </source>
</evidence>
<name>A0A915K2E2_ROMCU</name>